<dbReference type="Pfam" id="PF01740">
    <property type="entry name" value="STAS"/>
    <property type="match status" value="1"/>
</dbReference>
<accession>A0ABT5G659</accession>
<comment type="caution">
    <text evidence="2">The sequence shown here is derived from an EMBL/GenBank/DDBJ whole genome shotgun (WGS) entry which is preliminary data.</text>
</comment>
<dbReference type="EMBL" id="JAQOSK010000021">
    <property type="protein sequence ID" value="MDC2960324.1"/>
    <property type="molecule type" value="Genomic_DNA"/>
</dbReference>
<dbReference type="Gene3D" id="3.30.750.24">
    <property type="entry name" value="STAS domain"/>
    <property type="match status" value="1"/>
</dbReference>
<organism evidence="2 3">
    <name type="scientific">Streptomyces gilvifuscus</name>
    <dbReference type="NCBI Taxonomy" id="1550617"/>
    <lineage>
        <taxon>Bacteria</taxon>
        <taxon>Bacillati</taxon>
        <taxon>Actinomycetota</taxon>
        <taxon>Actinomycetes</taxon>
        <taxon>Kitasatosporales</taxon>
        <taxon>Streptomycetaceae</taxon>
        <taxon>Streptomyces</taxon>
    </lineage>
</organism>
<keyword evidence="3" id="KW-1185">Reference proteome</keyword>
<dbReference type="PROSITE" id="PS50801">
    <property type="entry name" value="STAS"/>
    <property type="match status" value="1"/>
</dbReference>
<protein>
    <submittedName>
        <fullName evidence="2">STAS domain-containing protein</fullName>
    </submittedName>
</protein>
<dbReference type="CDD" id="cd07043">
    <property type="entry name" value="STAS_anti-anti-sigma_factors"/>
    <property type="match status" value="1"/>
</dbReference>
<gene>
    <name evidence="2" type="ORF">PO587_38450</name>
</gene>
<dbReference type="Proteomes" id="UP001221328">
    <property type="component" value="Unassembled WGS sequence"/>
</dbReference>
<name>A0ABT5G659_9ACTN</name>
<feature type="domain" description="STAS" evidence="1">
    <location>
        <begin position="7"/>
        <end position="63"/>
    </location>
</feature>
<sequence>MTSEQLTLAQGRTADGTALLTVTGEIDMSNSGRLADALDHLPGHVVLDLTGVDYLDSAGLNVLFARAERIELIADALLRPLLRVSGLADLVPVRPAPDGR</sequence>
<dbReference type="SUPFAM" id="SSF52091">
    <property type="entry name" value="SpoIIaa-like"/>
    <property type="match status" value="1"/>
</dbReference>
<dbReference type="RefSeq" id="WP_272178475.1">
    <property type="nucleotide sequence ID" value="NZ_JAQOSK010000021.1"/>
</dbReference>
<evidence type="ECO:0000313" key="2">
    <source>
        <dbReference type="EMBL" id="MDC2960324.1"/>
    </source>
</evidence>
<proteinExistence type="predicted"/>
<evidence type="ECO:0000259" key="1">
    <source>
        <dbReference type="PROSITE" id="PS50801"/>
    </source>
</evidence>
<dbReference type="InterPro" id="IPR002645">
    <property type="entry name" value="STAS_dom"/>
</dbReference>
<reference evidence="2 3" key="1">
    <citation type="journal article" date="2015" name="Int. J. Syst. Evol. Microbiol.">
        <title>Streptomyces gilvifuscus sp. nov., an actinomycete that produces antibacterial compounds isolated from soil.</title>
        <authorList>
            <person name="Nguyen T.M."/>
            <person name="Kim J."/>
        </authorList>
    </citation>
    <scope>NUCLEOTIDE SEQUENCE [LARGE SCALE GENOMIC DNA]</scope>
    <source>
        <strain evidence="2 3">T113</strain>
    </source>
</reference>
<evidence type="ECO:0000313" key="3">
    <source>
        <dbReference type="Proteomes" id="UP001221328"/>
    </source>
</evidence>
<dbReference type="InterPro" id="IPR036513">
    <property type="entry name" value="STAS_dom_sf"/>
</dbReference>